<dbReference type="Proteomes" id="UP001140949">
    <property type="component" value="Unassembled WGS sequence"/>
</dbReference>
<name>A0AAX6HDE7_IRIPA</name>
<reference evidence="1" key="2">
    <citation type="submission" date="2023-04" db="EMBL/GenBank/DDBJ databases">
        <authorList>
            <person name="Bruccoleri R.E."/>
            <person name="Oakeley E.J."/>
            <person name="Faust A.-M."/>
            <person name="Dessus-Babus S."/>
            <person name="Altorfer M."/>
            <person name="Burckhardt D."/>
            <person name="Oertli M."/>
            <person name="Naumann U."/>
            <person name="Petersen F."/>
            <person name="Wong J."/>
        </authorList>
    </citation>
    <scope>NUCLEOTIDE SEQUENCE</scope>
    <source>
        <strain evidence="1">GSM-AAB239-AS_SAM_17_03QT</strain>
        <tissue evidence="1">Leaf</tissue>
    </source>
</reference>
<dbReference type="AlphaFoldDB" id="A0AAX6HDE7"/>
<comment type="caution">
    <text evidence="1">The sequence shown here is derived from an EMBL/GenBank/DDBJ whole genome shotgun (WGS) entry which is preliminary data.</text>
</comment>
<protein>
    <submittedName>
        <fullName evidence="1">F-box protein-like</fullName>
    </submittedName>
</protein>
<dbReference type="PANTHER" id="PTHR39741:SF2">
    <property type="entry name" value="F-BOX DOMAIN-CONTAINING PROTEIN"/>
    <property type="match status" value="1"/>
</dbReference>
<accession>A0AAX6HDE7</accession>
<proteinExistence type="predicted"/>
<dbReference type="InterPro" id="IPR036047">
    <property type="entry name" value="F-box-like_dom_sf"/>
</dbReference>
<dbReference type="PANTHER" id="PTHR39741">
    <property type="entry name" value="F-BOX DOMAIN CONTAINING PROTEIN, EXPRESSED"/>
    <property type="match status" value="1"/>
</dbReference>
<evidence type="ECO:0000313" key="2">
    <source>
        <dbReference type="Proteomes" id="UP001140949"/>
    </source>
</evidence>
<reference evidence="1" key="1">
    <citation type="journal article" date="2023" name="GigaByte">
        <title>Genome assembly of the bearded iris, Iris pallida Lam.</title>
        <authorList>
            <person name="Bruccoleri R.E."/>
            <person name="Oakeley E.J."/>
            <person name="Faust A.M.E."/>
            <person name="Altorfer M."/>
            <person name="Dessus-Babus S."/>
            <person name="Burckhardt D."/>
            <person name="Oertli M."/>
            <person name="Naumann U."/>
            <person name="Petersen F."/>
            <person name="Wong J."/>
        </authorList>
    </citation>
    <scope>NUCLEOTIDE SEQUENCE</scope>
    <source>
        <strain evidence="1">GSM-AAB239-AS_SAM_17_03QT</strain>
    </source>
</reference>
<dbReference type="InterPro" id="IPR055336">
    <property type="entry name" value="At4g00755-like"/>
</dbReference>
<sequence length="379" mass="42923">MEEVKRMDLLDWVGADAAARVLMGLDDPADLVRATCVSKSWSRFVIANGFCKKLCVRMCPEVSIFTHVIEEGSSAEVADVGSSSSDEWASMEREHRVYSCLSHHLISRLAKADCISEPIGASSTDNYPEESVDYTLEPTDRVELRPSYWSSKGETDPRVPEKLTYRLNSNLCVVTEIKIQPFKAYFQIGNPVYSALAVRFRMGYPKLAQEATAEEYSSRQEVTDDNYIWTYVSPEFPMLQESNLQSFKLPRPVLCIGGIVQIELLGRVQKQDIDGLYYICVCHVKVIGRKLAPLFDSNILHCNKGIPVLQYFPDMRVSTTPETQETEDRSKSSWQAFAMRIRELRWNRAILNTLLGAIPIIVDDYNDGPDEEPELEPPT</sequence>
<dbReference type="SUPFAM" id="SSF81383">
    <property type="entry name" value="F-box domain"/>
    <property type="match status" value="1"/>
</dbReference>
<keyword evidence="2" id="KW-1185">Reference proteome</keyword>
<dbReference type="EMBL" id="JANAVB010010199">
    <property type="protein sequence ID" value="KAJ6839036.1"/>
    <property type="molecule type" value="Genomic_DNA"/>
</dbReference>
<organism evidence="1 2">
    <name type="scientific">Iris pallida</name>
    <name type="common">Sweet iris</name>
    <dbReference type="NCBI Taxonomy" id="29817"/>
    <lineage>
        <taxon>Eukaryota</taxon>
        <taxon>Viridiplantae</taxon>
        <taxon>Streptophyta</taxon>
        <taxon>Embryophyta</taxon>
        <taxon>Tracheophyta</taxon>
        <taxon>Spermatophyta</taxon>
        <taxon>Magnoliopsida</taxon>
        <taxon>Liliopsida</taxon>
        <taxon>Asparagales</taxon>
        <taxon>Iridaceae</taxon>
        <taxon>Iridoideae</taxon>
        <taxon>Irideae</taxon>
        <taxon>Iris</taxon>
    </lineage>
</organism>
<evidence type="ECO:0000313" key="1">
    <source>
        <dbReference type="EMBL" id="KAJ6839036.1"/>
    </source>
</evidence>
<gene>
    <name evidence="1" type="ORF">M6B38_316185</name>
</gene>